<feature type="transmembrane region" description="Helical" evidence="1">
    <location>
        <begin position="6"/>
        <end position="28"/>
    </location>
</feature>
<protein>
    <submittedName>
        <fullName evidence="2">Uncharacterized protein</fullName>
    </submittedName>
</protein>
<sequence length="96" mass="11135">MLAGEWMELIVVILVIFFLLSKLVNWAYSHKNKNLPKAQKHPGVLTNVKHYRPSHFVQQAQTDTQDKAVSSESSLLNKNIKQHLKKKSQHHHDKTK</sequence>
<evidence type="ECO:0000256" key="1">
    <source>
        <dbReference type="SAM" id="Phobius"/>
    </source>
</evidence>
<dbReference type="Proteomes" id="UP000284822">
    <property type="component" value="Unassembled WGS sequence"/>
</dbReference>
<comment type="caution">
    <text evidence="2">The sequence shown here is derived from an EMBL/GenBank/DDBJ whole genome shotgun (WGS) entry which is preliminary data.</text>
</comment>
<keyword evidence="4" id="KW-1185">Reference proteome</keyword>
<keyword evidence="1" id="KW-0472">Membrane</keyword>
<dbReference type="RefSeq" id="WP_118902386.1">
    <property type="nucleotide sequence ID" value="NZ_QOCR01000004.1"/>
</dbReference>
<evidence type="ECO:0000313" key="5">
    <source>
        <dbReference type="Proteomes" id="UP000284822"/>
    </source>
</evidence>
<reference evidence="4 5" key="1">
    <citation type="submission" date="2018-07" db="EMBL/GenBank/DDBJ databases">
        <title>Genome sequences of six Lactobacillus spp. isolated from bumble bee guts.</title>
        <authorList>
            <person name="Motta E.V.S."/>
            <person name="Moran N.A."/>
        </authorList>
    </citation>
    <scope>NUCLEOTIDE SEQUENCE [LARGE SCALE GENOMIC DNA]</scope>
    <source>
        <strain evidence="3 4">BI-1.1</strain>
        <strain evidence="2 5">LV-8.1</strain>
    </source>
</reference>
<dbReference type="AlphaFoldDB" id="A0A3R6ZVD6"/>
<proteinExistence type="predicted"/>
<organism evidence="2 5">
    <name type="scientific">Bombilactobacillus bombi</name>
    <dbReference type="NCBI Taxonomy" id="1303590"/>
    <lineage>
        <taxon>Bacteria</taxon>
        <taxon>Bacillati</taxon>
        <taxon>Bacillota</taxon>
        <taxon>Bacilli</taxon>
        <taxon>Lactobacillales</taxon>
        <taxon>Lactobacillaceae</taxon>
        <taxon>Bombilactobacillus</taxon>
    </lineage>
</organism>
<gene>
    <name evidence="3" type="ORF">DS831_07905</name>
    <name evidence="2" type="ORF">DS832_03955</name>
</gene>
<evidence type="ECO:0000313" key="4">
    <source>
        <dbReference type="Proteomes" id="UP000284109"/>
    </source>
</evidence>
<keyword evidence="1" id="KW-1133">Transmembrane helix</keyword>
<accession>A0A3R6ZVD6</accession>
<keyword evidence="1" id="KW-0812">Transmembrane</keyword>
<dbReference type="Proteomes" id="UP000284109">
    <property type="component" value="Unassembled WGS sequence"/>
</dbReference>
<name>A0A3R6ZVD6_9LACO</name>
<evidence type="ECO:0000313" key="3">
    <source>
        <dbReference type="EMBL" id="RHW50074.1"/>
    </source>
</evidence>
<evidence type="ECO:0000313" key="2">
    <source>
        <dbReference type="EMBL" id="RHW47313.1"/>
    </source>
</evidence>
<dbReference type="EMBL" id="QOCS01000008">
    <property type="protein sequence ID" value="RHW47313.1"/>
    <property type="molecule type" value="Genomic_DNA"/>
</dbReference>
<dbReference type="EMBL" id="QOCR01000004">
    <property type="protein sequence ID" value="RHW50074.1"/>
    <property type="molecule type" value="Genomic_DNA"/>
</dbReference>